<protein>
    <recommendedName>
        <fullName evidence="3">F-box domain-containing protein</fullName>
    </recommendedName>
</protein>
<keyword evidence="2" id="KW-1185">Reference proteome</keyword>
<dbReference type="Proteomes" id="UP001218188">
    <property type="component" value="Unassembled WGS sequence"/>
</dbReference>
<comment type="caution">
    <text evidence="1">The sequence shown here is derived from an EMBL/GenBank/DDBJ whole genome shotgun (WGS) entry which is preliminary data.</text>
</comment>
<evidence type="ECO:0008006" key="3">
    <source>
        <dbReference type="Google" id="ProtNLM"/>
    </source>
</evidence>
<dbReference type="EMBL" id="JARJCM010000034">
    <property type="protein sequence ID" value="KAJ7037915.1"/>
    <property type="molecule type" value="Genomic_DNA"/>
</dbReference>
<reference evidence="1" key="1">
    <citation type="submission" date="2023-03" db="EMBL/GenBank/DDBJ databases">
        <title>Massive genome expansion in bonnet fungi (Mycena s.s.) driven by repeated elements and novel gene families across ecological guilds.</title>
        <authorList>
            <consortium name="Lawrence Berkeley National Laboratory"/>
            <person name="Harder C.B."/>
            <person name="Miyauchi S."/>
            <person name="Viragh M."/>
            <person name="Kuo A."/>
            <person name="Thoen E."/>
            <person name="Andreopoulos B."/>
            <person name="Lu D."/>
            <person name="Skrede I."/>
            <person name="Drula E."/>
            <person name="Henrissat B."/>
            <person name="Morin E."/>
            <person name="Kohler A."/>
            <person name="Barry K."/>
            <person name="LaButti K."/>
            <person name="Morin E."/>
            <person name="Salamov A."/>
            <person name="Lipzen A."/>
            <person name="Mereny Z."/>
            <person name="Hegedus B."/>
            <person name="Baldrian P."/>
            <person name="Stursova M."/>
            <person name="Weitz H."/>
            <person name="Taylor A."/>
            <person name="Grigoriev I.V."/>
            <person name="Nagy L.G."/>
            <person name="Martin F."/>
            <person name="Kauserud H."/>
        </authorList>
    </citation>
    <scope>NUCLEOTIDE SEQUENCE</scope>
    <source>
        <strain evidence="1">CBHHK200</strain>
    </source>
</reference>
<name>A0AAD6T3R0_9AGAR</name>
<sequence length="327" mass="36203">MSSILGELANAGPAYPVSTLPVEIIREIFFAFVPVYPNCPPLIGLESPTLLTQICHDWRVIAHTTRALWRAIGLDFFSFDTAQILNAWLLRSHPLPLSMEIEPELIAPFQSLLPIILPHRARWEYVEMRPLTKHLAEIAGPMPLLRHLTLSLHARVDTANTIAFQQTPMLCAVDLNHFAARLILPFAQLTSLTLRDVYPHECVPVLRQTAYLTYCKLSMFVSNNVLQPPGSARDISLPLLESLIITNHGADPVTICFSNLIVPALRHLAIPEHSLMPQPINALSAFIQRSGCTLETVRITGNLDSGLQEGAYQLAFPGVGTFLFGGI</sequence>
<accession>A0AAD6T3R0</accession>
<dbReference type="AlphaFoldDB" id="A0AAD6T3R0"/>
<evidence type="ECO:0000313" key="2">
    <source>
        <dbReference type="Proteomes" id="UP001218188"/>
    </source>
</evidence>
<proteinExistence type="predicted"/>
<dbReference type="SUPFAM" id="SSF52047">
    <property type="entry name" value="RNI-like"/>
    <property type="match status" value="1"/>
</dbReference>
<gene>
    <name evidence="1" type="ORF">C8F04DRAFT_1393277</name>
</gene>
<evidence type="ECO:0000313" key="1">
    <source>
        <dbReference type="EMBL" id="KAJ7037915.1"/>
    </source>
</evidence>
<organism evidence="1 2">
    <name type="scientific">Mycena alexandri</name>
    <dbReference type="NCBI Taxonomy" id="1745969"/>
    <lineage>
        <taxon>Eukaryota</taxon>
        <taxon>Fungi</taxon>
        <taxon>Dikarya</taxon>
        <taxon>Basidiomycota</taxon>
        <taxon>Agaricomycotina</taxon>
        <taxon>Agaricomycetes</taxon>
        <taxon>Agaricomycetidae</taxon>
        <taxon>Agaricales</taxon>
        <taxon>Marasmiineae</taxon>
        <taxon>Mycenaceae</taxon>
        <taxon>Mycena</taxon>
    </lineage>
</organism>